<name>A0A2R6XKM0_MARPO</name>
<keyword evidence="3" id="KW-1185">Reference proteome</keyword>
<dbReference type="AlphaFoldDB" id="A0A2R6XKM0"/>
<protein>
    <submittedName>
        <fullName evidence="2">Uncharacterized protein</fullName>
    </submittedName>
</protein>
<dbReference type="Proteomes" id="UP000244005">
    <property type="component" value="Unassembled WGS sequence"/>
</dbReference>
<accession>A0A2R6XKM0</accession>
<sequence>MGKTYLLSGKLSGIDSTLLVENCNICFTGYVEVLKLKDRKQYFWKTCRYKTGCSSRWKSKSFRTEADRGAQSTRLLRD</sequence>
<evidence type="ECO:0000313" key="3">
    <source>
        <dbReference type="Proteomes" id="UP000244005"/>
    </source>
</evidence>
<organism evidence="2 3">
    <name type="scientific">Marchantia polymorpha</name>
    <name type="common">Common liverwort</name>
    <name type="synonym">Marchantia aquatica</name>
    <dbReference type="NCBI Taxonomy" id="3197"/>
    <lineage>
        <taxon>Eukaryota</taxon>
        <taxon>Viridiplantae</taxon>
        <taxon>Streptophyta</taxon>
        <taxon>Embryophyta</taxon>
        <taxon>Marchantiophyta</taxon>
        <taxon>Marchantiopsida</taxon>
        <taxon>Marchantiidae</taxon>
        <taxon>Marchantiales</taxon>
        <taxon>Marchantiaceae</taxon>
        <taxon>Marchantia</taxon>
    </lineage>
</organism>
<evidence type="ECO:0000256" key="1">
    <source>
        <dbReference type="SAM" id="MobiDB-lite"/>
    </source>
</evidence>
<evidence type="ECO:0000313" key="2">
    <source>
        <dbReference type="EMBL" id="PTQ46665.1"/>
    </source>
</evidence>
<dbReference type="EMBL" id="KZ772682">
    <property type="protein sequence ID" value="PTQ46665.1"/>
    <property type="molecule type" value="Genomic_DNA"/>
</dbReference>
<gene>
    <name evidence="2" type="ORF">MARPO_0010s0067</name>
</gene>
<reference evidence="3" key="1">
    <citation type="journal article" date="2017" name="Cell">
        <title>Insights into land plant evolution garnered from the Marchantia polymorpha genome.</title>
        <authorList>
            <person name="Bowman J.L."/>
            <person name="Kohchi T."/>
            <person name="Yamato K.T."/>
            <person name="Jenkins J."/>
            <person name="Shu S."/>
            <person name="Ishizaki K."/>
            <person name="Yamaoka S."/>
            <person name="Nishihama R."/>
            <person name="Nakamura Y."/>
            <person name="Berger F."/>
            <person name="Adam C."/>
            <person name="Aki S.S."/>
            <person name="Althoff F."/>
            <person name="Araki T."/>
            <person name="Arteaga-Vazquez M.A."/>
            <person name="Balasubrmanian S."/>
            <person name="Barry K."/>
            <person name="Bauer D."/>
            <person name="Boehm C.R."/>
            <person name="Briginshaw L."/>
            <person name="Caballero-Perez J."/>
            <person name="Catarino B."/>
            <person name="Chen F."/>
            <person name="Chiyoda S."/>
            <person name="Chovatia M."/>
            <person name="Davies K.M."/>
            <person name="Delmans M."/>
            <person name="Demura T."/>
            <person name="Dierschke T."/>
            <person name="Dolan L."/>
            <person name="Dorantes-Acosta A.E."/>
            <person name="Eklund D.M."/>
            <person name="Florent S.N."/>
            <person name="Flores-Sandoval E."/>
            <person name="Fujiyama A."/>
            <person name="Fukuzawa H."/>
            <person name="Galik B."/>
            <person name="Grimanelli D."/>
            <person name="Grimwood J."/>
            <person name="Grossniklaus U."/>
            <person name="Hamada T."/>
            <person name="Haseloff J."/>
            <person name="Hetherington A.J."/>
            <person name="Higo A."/>
            <person name="Hirakawa Y."/>
            <person name="Hundley H.N."/>
            <person name="Ikeda Y."/>
            <person name="Inoue K."/>
            <person name="Inoue S.I."/>
            <person name="Ishida S."/>
            <person name="Jia Q."/>
            <person name="Kakita M."/>
            <person name="Kanazawa T."/>
            <person name="Kawai Y."/>
            <person name="Kawashima T."/>
            <person name="Kennedy M."/>
            <person name="Kinose K."/>
            <person name="Kinoshita T."/>
            <person name="Kohara Y."/>
            <person name="Koide E."/>
            <person name="Komatsu K."/>
            <person name="Kopischke S."/>
            <person name="Kubo M."/>
            <person name="Kyozuka J."/>
            <person name="Lagercrantz U."/>
            <person name="Lin S.S."/>
            <person name="Lindquist E."/>
            <person name="Lipzen A.M."/>
            <person name="Lu C.W."/>
            <person name="De Luna E."/>
            <person name="Martienssen R.A."/>
            <person name="Minamino N."/>
            <person name="Mizutani M."/>
            <person name="Mizutani M."/>
            <person name="Mochizuki N."/>
            <person name="Monte I."/>
            <person name="Mosher R."/>
            <person name="Nagasaki H."/>
            <person name="Nakagami H."/>
            <person name="Naramoto S."/>
            <person name="Nishitani K."/>
            <person name="Ohtani M."/>
            <person name="Okamoto T."/>
            <person name="Okumura M."/>
            <person name="Phillips J."/>
            <person name="Pollak B."/>
            <person name="Reinders A."/>
            <person name="Rovekamp M."/>
            <person name="Sano R."/>
            <person name="Sawa S."/>
            <person name="Schmid M.W."/>
            <person name="Shirakawa M."/>
            <person name="Solano R."/>
            <person name="Spunde A."/>
            <person name="Suetsugu N."/>
            <person name="Sugano S."/>
            <person name="Sugiyama A."/>
            <person name="Sun R."/>
            <person name="Suzuki Y."/>
            <person name="Takenaka M."/>
            <person name="Takezawa D."/>
            <person name="Tomogane H."/>
            <person name="Tsuzuki M."/>
            <person name="Ueda T."/>
            <person name="Umeda M."/>
            <person name="Ward J.M."/>
            <person name="Watanabe Y."/>
            <person name="Yazaki K."/>
            <person name="Yokoyama R."/>
            <person name="Yoshitake Y."/>
            <person name="Yotsui I."/>
            <person name="Zachgo S."/>
            <person name="Schmutz J."/>
        </authorList>
    </citation>
    <scope>NUCLEOTIDE SEQUENCE [LARGE SCALE GENOMIC DNA]</scope>
    <source>
        <strain evidence="3">Tak-1</strain>
    </source>
</reference>
<feature type="region of interest" description="Disordered" evidence="1">
    <location>
        <begin position="58"/>
        <end position="78"/>
    </location>
</feature>
<proteinExistence type="predicted"/>